<dbReference type="SMART" id="SM00320">
    <property type="entry name" value="WD40"/>
    <property type="match status" value="5"/>
</dbReference>
<keyword evidence="2" id="KW-0677">Repeat</keyword>
<dbReference type="InterPro" id="IPR015943">
    <property type="entry name" value="WD40/YVTN_repeat-like_dom_sf"/>
</dbReference>
<gene>
    <name evidence="5" type="ORF">PIIN_00950</name>
</gene>
<dbReference type="SUPFAM" id="SSF50978">
    <property type="entry name" value="WD40 repeat-like"/>
    <property type="match status" value="1"/>
</dbReference>
<dbReference type="OrthoDB" id="7668193at2759"/>
<accession>G4T726</accession>
<dbReference type="InParanoid" id="G4T726"/>
<keyword evidence="6" id="KW-1185">Reference proteome</keyword>
<dbReference type="Proteomes" id="UP000007148">
    <property type="component" value="Unassembled WGS sequence"/>
</dbReference>
<dbReference type="FunCoup" id="G4T726">
    <property type="interactions" value="158"/>
</dbReference>
<dbReference type="InterPro" id="IPR001680">
    <property type="entry name" value="WD40_rpt"/>
</dbReference>
<keyword evidence="1" id="KW-0853">WD repeat</keyword>
<comment type="similarity">
    <text evidence="3">Belongs to the WD repeat ASA1 family.</text>
</comment>
<sequence>MTTPPPSPAHILRTHKAQINSVCFSDDNERLYSADLQGWVTLTSTRTLRPLARWQAHTDSVLGVDEWNETILTHGRDHKLHIWSRTLPPIELVETINISEIVSAPPLLYSLDVNALNFCRFHLLPSKDGTATLAVPNLVDSNYIDLWQLPSKDRLHAAIGKQHVQDSGRDDPSDRRLKLGAVMAVALFCQPVGDYKEVLHTLIGYEDGSVALYCRDDDDGKKTVEGLDWTQLWRVKEHSESVMAMSLAANHQFALTVSADYKIVKYFLSAKKVSAPHLCKSAGHGAVAIRGDDKVFAVGGWDGKIRLYSTKSFKSLGTLSHHREGCYALAFAQRVSTGEIVEDDELDVQDQISRGLWLASGSKDARVCIWPLVDFQGQKRA</sequence>
<comment type="caution">
    <text evidence="5">The sequence shown here is derived from an EMBL/GenBank/DDBJ whole genome shotgun (WGS) entry which is preliminary data.</text>
</comment>
<protein>
    <recommendedName>
        <fullName evidence="4">ASTRA-associated protein 1</fullName>
    </recommendedName>
</protein>
<proteinExistence type="inferred from homology"/>
<organism evidence="5 6">
    <name type="scientific">Serendipita indica (strain DSM 11827)</name>
    <name type="common">Root endophyte fungus</name>
    <name type="synonym">Piriformospora indica</name>
    <dbReference type="NCBI Taxonomy" id="1109443"/>
    <lineage>
        <taxon>Eukaryota</taxon>
        <taxon>Fungi</taxon>
        <taxon>Dikarya</taxon>
        <taxon>Basidiomycota</taxon>
        <taxon>Agaricomycotina</taxon>
        <taxon>Agaricomycetes</taxon>
        <taxon>Sebacinales</taxon>
        <taxon>Serendipitaceae</taxon>
        <taxon>Serendipita</taxon>
    </lineage>
</organism>
<evidence type="ECO:0000256" key="2">
    <source>
        <dbReference type="ARBA" id="ARBA00022737"/>
    </source>
</evidence>
<dbReference type="PANTHER" id="PTHR19854">
    <property type="entry name" value="TRANSDUCIN BETA-LIKE 3"/>
    <property type="match status" value="1"/>
</dbReference>
<name>G4T726_SERID</name>
<dbReference type="PANTHER" id="PTHR19854:SF1">
    <property type="entry name" value="GUANINE NUCLEOTIDE-BINDING PROTEIN SUBUNIT BETA-LIKE PROTEIN 1"/>
    <property type="match status" value="1"/>
</dbReference>
<evidence type="ECO:0000256" key="3">
    <source>
        <dbReference type="ARBA" id="ARBA00037931"/>
    </source>
</evidence>
<dbReference type="Pfam" id="PF00400">
    <property type="entry name" value="WD40"/>
    <property type="match status" value="2"/>
</dbReference>
<evidence type="ECO:0000313" key="6">
    <source>
        <dbReference type="Proteomes" id="UP000007148"/>
    </source>
</evidence>
<reference evidence="5 6" key="1">
    <citation type="journal article" date="2011" name="PLoS Pathog.">
        <title>Endophytic Life Strategies Decoded by Genome and Transcriptome Analyses of the Mutualistic Root Symbiont Piriformospora indica.</title>
        <authorList>
            <person name="Zuccaro A."/>
            <person name="Lahrmann U."/>
            <person name="Guldener U."/>
            <person name="Langen G."/>
            <person name="Pfiffi S."/>
            <person name="Biedenkopf D."/>
            <person name="Wong P."/>
            <person name="Samans B."/>
            <person name="Grimm C."/>
            <person name="Basiewicz M."/>
            <person name="Murat C."/>
            <person name="Martin F."/>
            <person name="Kogel K.H."/>
        </authorList>
    </citation>
    <scope>NUCLEOTIDE SEQUENCE [LARGE SCALE GENOMIC DNA]</scope>
    <source>
        <strain evidence="5 6">DSM 11827</strain>
    </source>
</reference>
<evidence type="ECO:0000256" key="1">
    <source>
        <dbReference type="ARBA" id="ARBA00022574"/>
    </source>
</evidence>
<evidence type="ECO:0000313" key="5">
    <source>
        <dbReference type="EMBL" id="CCA67116.1"/>
    </source>
</evidence>
<dbReference type="HOGENOM" id="CLU_041940_0_2_1"/>
<evidence type="ECO:0000256" key="4">
    <source>
        <dbReference type="ARBA" id="ARBA00040563"/>
    </source>
</evidence>
<dbReference type="AlphaFoldDB" id="G4T726"/>
<dbReference type="STRING" id="1109443.G4T726"/>
<dbReference type="InterPro" id="IPR036322">
    <property type="entry name" value="WD40_repeat_dom_sf"/>
</dbReference>
<dbReference type="OMA" id="YQRQSMQ"/>
<dbReference type="EMBL" id="CAFZ01000009">
    <property type="protein sequence ID" value="CCA67116.1"/>
    <property type="molecule type" value="Genomic_DNA"/>
</dbReference>
<dbReference type="Gene3D" id="2.130.10.10">
    <property type="entry name" value="YVTN repeat-like/Quinoprotein amine dehydrogenase"/>
    <property type="match status" value="2"/>
</dbReference>
<dbReference type="eggNOG" id="KOG0322">
    <property type="taxonomic scope" value="Eukaryota"/>
</dbReference>